<dbReference type="OrthoDB" id="6509975at2759"/>
<feature type="region of interest" description="Disordered" evidence="2">
    <location>
        <begin position="221"/>
        <end position="240"/>
    </location>
</feature>
<dbReference type="EMBL" id="LK056692">
    <property type="protein sequence ID" value="CDU25999.1"/>
    <property type="molecule type" value="Genomic_DNA"/>
</dbReference>
<feature type="compositionally biased region" description="Polar residues" evidence="2">
    <location>
        <begin position="221"/>
        <end position="231"/>
    </location>
</feature>
<dbReference type="GO" id="GO:0003993">
    <property type="term" value="F:acid phosphatase activity"/>
    <property type="evidence" value="ECO:0007669"/>
    <property type="project" value="TreeGrafter"/>
</dbReference>
<dbReference type="CDD" id="cd07061">
    <property type="entry name" value="HP_HAP_like"/>
    <property type="match status" value="1"/>
</dbReference>
<dbReference type="InterPro" id="IPR000560">
    <property type="entry name" value="His_Pase_clade-2"/>
</dbReference>
<dbReference type="PANTHER" id="PTHR20963">
    <property type="entry name" value="MULTIPLE INOSITOL POLYPHOSPHATE PHOSPHATASE-RELATED"/>
    <property type="match status" value="1"/>
</dbReference>
<gene>
    <name evidence="3" type="ORF">SPSC_06170</name>
</gene>
<dbReference type="PROSITE" id="PS00616">
    <property type="entry name" value="HIS_ACID_PHOSPHAT_1"/>
    <property type="match status" value="1"/>
</dbReference>
<dbReference type="InterPro" id="IPR029033">
    <property type="entry name" value="His_PPase_superfam"/>
</dbReference>
<proteinExistence type="predicted"/>
<organism evidence="3">
    <name type="scientific">Sporisorium scitamineum</name>
    <dbReference type="NCBI Taxonomy" id="49012"/>
    <lineage>
        <taxon>Eukaryota</taxon>
        <taxon>Fungi</taxon>
        <taxon>Dikarya</taxon>
        <taxon>Basidiomycota</taxon>
        <taxon>Ustilaginomycotina</taxon>
        <taxon>Ustilaginomycetes</taxon>
        <taxon>Ustilaginales</taxon>
        <taxon>Ustilaginaceae</taxon>
        <taxon>Sporisorium</taxon>
    </lineage>
</organism>
<dbReference type="Pfam" id="PF00328">
    <property type="entry name" value="His_Phos_2"/>
    <property type="match status" value="2"/>
</dbReference>
<dbReference type="SUPFAM" id="SSF53254">
    <property type="entry name" value="Phosphoglycerate mutase-like"/>
    <property type="match status" value="1"/>
</dbReference>
<dbReference type="PANTHER" id="PTHR20963:SF24">
    <property type="entry name" value="3-PHYTASE B"/>
    <property type="match status" value="1"/>
</dbReference>
<protein>
    <submittedName>
        <fullName evidence="3">Related to 3-phytase A</fullName>
    </submittedName>
</protein>
<reference evidence="3" key="1">
    <citation type="submission" date="2014-06" db="EMBL/GenBank/DDBJ databases">
        <authorList>
            <person name="Ju J."/>
            <person name="Zhang J."/>
        </authorList>
    </citation>
    <scope>NUCLEOTIDE SEQUENCE</scope>
    <source>
        <strain evidence="3">SscI8</strain>
    </source>
</reference>
<accession>A0A127ZIS2</accession>
<name>A0A127ZIS2_9BASI</name>
<sequence length="625" mass="69850">MPAITQGLASLGANNASTPHLPGPRLLPPEIFHNLGQYSPWFPANNSSVHADTRDQCTVTFVSQLERHGSRYPTGGAYKQLRKTLRQIAKHLDRVPDATNHIKPTEGLDPQLEWLRHWVESKRSEDGGLRNRLGNSELTPYGQFEAYSSGWRFYEQYAHLFSEDHMEVNADYDTESDSRDTNPKPLLDLVCSTPETSASSNTWPVLQLFSLVRQGVCSVLGSSTSSNPAQQEQKHNPRPFFRASGADRVVTTSRFWLQGFAHSPHKPFRHAPPESAPWPQKGRPAVLDDLKSGKPHRCIRDLPKPDVIIPEACKADKLGQVISNNTLDVYTCSAFERDYRDNAQSPASIKTAAFASNATAAIRARLASQLGVRRGGSKDRRGERLHLKPSQVQQLFSLCAFDTVTRLDPYGLLYNQPERNEGVVSPFCGLFEPEEFASIYEITTDMEKDFGFAAHNPLHKALATPWLRELLARLEDRLPVMTPPTSINTTLDKDHETFPIPSANGPRAFVDFTHDNQLAPVIAALGLGDEEHEWVTSLTTPFSGRLTVEKFECGRDEYVRILVNDQPASVSKGSWCSDPTLSHNDQLCPLAAFVEPLKWVDQANEWEKCYSKKEKKDQQSGLSSV</sequence>
<evidence type="ECO:0000256" key="2">
    <source>
        <dbReference type="SAM" id="MobiDB-lite"/>
    </source>
</evidence>
<dbReference type="Gene3D" id="3.40.50.1240">
    <property type="entry name" value="Phosphoglycerate mutase-like"/>
    <property type="match status" value="1"/>
</dbReference>
<evidence type="ECO:0000256" key="1">
    <source>
        <dbReference type="ARBA" id="ARBA00022801"/>
    </source>
</evidence>
<dbReference type="AlphaFoldDB" id="A0A127ZIS2"/>
<keyword evidence="1" id="KW-0378">Hydrolase</keyword>
<dbReference type="InterPro" id="IPR033379">
    <property type="entry name" value="Acid_Pase_AS"/>
</dbReference>
<evidence type="ECO:0000313" key="3">
    <source>
        <dbReference type="EMBL" id="CDU25999.1"/>
    </source>
</evidence>